<dbReference type="AlphaFoldDB" id="A0A392Q5V5"/>
<organism evidence="1 2">
    <name type="scientific">Trifolium medium</name>
    <dbReference type="NCBI Taxonomy" id="97028"/>
    <lineage>
        <taxon>Eukaryota</taxon>
        <taxon>Viridiplantae</taxon>
        <taxon>Streptophyta</taxon>
        <taxon>Embryophyta</taxon>
        <taxon>Tracheophyta</taxon>
        <taxon>Spermatophyta</taxon>
        <taxon>Magnoliopsida</taxon>
        <taxon>eudicotyledons</taxon>
        <taxon>Gunneridae</taxon>
        <taxon>Pentapetalae</taxon>
        <taxon>rosids</taxon>
        <taxon>fabids</taxon>
        <taxon>Fabales</taxon>
        <taxon>Fabaceae</taxon>
        <taxon>Papilionoideae</taxon>
        <taxon>50 kb inversion clade</taxon>
        <taxon>NPAAA clade</taxon>
        <taxon>Hologalegina</taxon>
        <taxon>IRL clade</taxon>
        <taxon>Trifolieae</taxon>
        <taxon>Trifolium</taxon>
    </lineage>
</organism>
<name>A0A392Q5V5_9FABA</name>
<reference evidence="1 2" key="1">
    <citation type="journal article" date="2018" name="Front. Plant Sci.">
        <title>Red Clover (Trifolium pratense) and Zigzag Clover (T. medium) - A Picture of Genomic Similarities and Differences.</title>
        <authorList>
            <person name="Dluhosova J."/>
            <person name="Istvanek J."/>
            <person name="Nedelnik J."/>
            <person name="Repkova J."/>
        </authorList>
    </citation>
    <scope>NUCLEOTIDE SEQUENCE [LARGE SCALE GENOMIC DNA]</scope>
    <source>
        <strain evidence="2">cv. 10/8</strain>
        <tissue evidence="1">Leaf</tissue>
    </source>
</reference>
<evidence type="ECO:0000313" key="1">
    <source>
        <dbReference type="EMBL" id="MCI19783.1"/>
    </source>
</evidence>
<accession>A0A392Q5V5</accession>
<dbReference type="EMBL" id="LXQA010116555">
    <property type="protein sequence ID" value="MCI19783.1"/>
    <property type="molecule type" value="Genomic_DNA"/>
</dbReference>
<proteinExistence type="predicted"/>
<keyword evidence="2" id="KW-1185">Reference proteome</keyword>
<dbReference type="Proteomes" id="UP000265520">
    <property type="component" value="Unassembled WGS sequence"/>
</dbReference>
<evidence type="ECO:0000313" key="2">
    <source>
        <dbReference type="Proteomes" id="UP000265520"/>
    </source>
</evidence>
<sequence>TLQTLILGQNAAADAVKIVVAMLLHLQ</sequence>
<comment type="caution">
    <text evidence="1">The sequence shown here is derived from an EMBL/GenBank/DDBJ whole genome shotgun (WGS) entry which is preliminary data.</text>
</comment>
<feature type="non-terminal residue" evidence="1">
    <location>
        <position position="1"/>
    </location>
</feature>
<protein>
    <submittedName>
        <fullName evidence="1">Uncharacterized protein</fullName>
    </submittedName>
</protein>